<evidence type="ECO:0000313" key="4">
    <source>
        <dbReference type="Proteomes" id="UP000636709"/>
    </source>
</evidence>
<comment type="caution">
    <text evidence="3">The sequence shown here is derived from an EMBL/GenBank/DDBJ whole genome shotgun (WGS) entry which is preliminary data.</text>
</comment>
<comment type="function">
    <text evidence="1">Dirigent proteins impart stereoselectivity on the phenoxy radical-coupling reaction, yielding optically active lignans from two molecules of coniferyl alcohol in the biosynthesis of lignans, flavonolignans, and alkaloids and thus plays a central role in plant secondary metabolism.</text>
</comment>
<keyword evidence="1" id="KW-0964">Secreted</keyword>
<dbReference type="OrthoDB" id="597458at2759"/>
<comment type="similarity">
    <text evidence="1">Belongs to the plant dirigent protein family.</text>
</comment>
<dbReference type="EMBL" id="JACEFO010001739">
    <property type="protein sequence ID" value="KAF8713899.1"/>
    <property type="molecule type" value="Genomic_DNA"/>
</dbReference>
<keyword evidence="2" id="KW-1133">Transmembrane helix</keyword>
<dbReference type="PANTHER" id="PTHR21495">
    <property type="entry name" value="NUCLEOPORIN-RELATED"/>
    <property type="match status" value="1"/>
</dbReference>
<dbReference type="Pfam" id="PF03018">
    <property type="entry name" value="Dirigent"/>
    <property type="match status" value="1"/>
</dbReference>
<keyword evidence="2" id="KW-0812">Transmembrane</keyword>
<name>A0A835C471_9POAL</name>
<gene>
    <name evidence="3" type="ORF">HU200_027878</name>
</gene>
<organism evidence="3 4">
    <name type="scientific">Digitaria exilis</name>
    <dbReference type="NCBI Taxonomy" id="1010633"/>
    <lineage>
        <taxon>Eukaryota</taxon>
        <taxon>Viridiplantae</taxon>
        <taxon>Streptophyta</taxon>
        <taxon>Embryophyta</taxon>
        <taxon>Tracheophyta</taxon>
        <taxon>Spermatophyta</taxon>
        <taxon>Magnoliopsida</taxon>
        <taxon>Liliopsida</taxon>
        <taxon>Poales</taxon>
        <taxon>Poaceae</taxon>
        <taxon>PACMAD clade</taxon>
        <taxon>Panicoideae</taxon>
        <taxon>Panicodae</taxon>
        <taxon>Paniceae</taxon>
        <taxon>Anthephorinae</taxon>
        <taxon>Digitaria</taxon>
    </lineage>
</organism>
<proteinExistence type="inferred from homology"/>
<evidence type="ECO:0000256" key="2">
    <source>
        <dbReference type="SAM" id="Phobius"/>
    </source>
</evidence>
<keyword evidence="4" id="KW-1185">Reference proteome</keyword>
<accession>A0A835C471</accession>
<reference evidence="3" key="1">
    <citation type="submission" date="2020-07" db="EMBL/GenBank/DDBJ databases">
        <title>Genome sequence and genetic diversity analysis of an under-domesticated orphan crop, white fonio (Digitaria exilis).</title>
        <authorList>
            <person name="Bennetzen J.L."/>
            <person name="Chen S."/>
            <person name="Ma X."/>
            <person name="Wang X."/>
            <person name="Yssel A.E.J."/>
            <person name="Chaluvadi S.R."/>
            <person name="Johnson M."/>
            <person name="Gangashetty P."/>
            <person name="Hamidou F."/>
            <person name="Sanogo M.D."/>
            <person name="Zwaenepoel A."/>
            <person name="Wallace J."/>
            <person name="Van De Peer Y."/>
            <person name="Van Deynze A."/>
        </authorList>
    </citation>
    <scope>NUCLEOTIDE SEQUENCE</scope>
    <source>
        <tissue evidence="3">Leaves</tissue>
    </source>
</reference>
<protein>
    <recommendedName>
        <fullName evidence="1">Dirigent protein</fullName>
    </recommendedName>
</protein>
<dbReference type="AlphaFoldDB" id="A0A835C471"/>
<keyword evidence="1" id="KW-0052">Apoplast</keyword>
<feature type="transmembrane region" description="Helical" evidence="2">
    <location>
        <begin position="119"/>
        <end position="140"/>
    </location>
</feature>
<sequence length="161" mass="18199">MVANDWDLVDPLQNNKIVAHARGLHIQASRGEEQCWHTSFDIVFEEGSGSLEGSTLQVMGPGVVIDGEWSIVGGTGKLTLARGIIYKTTQKEYDNGGEAIADLDIHAFYIPMERLPNRYVRLASFFLYYFAYYAITSIPIYKSFDFFDSNCDHSFYSKKFA</sequence>
<dbReference type="InterPro" id="IPR004265">
    <property type="entry name" value="Dirigent"/>
</dbReference>
<comment type="subcellular location">
    <subcellularLocation>
        <location evidence="1">Secreted</location>
        <location evidence="1">Extracellular space</location>
        <location evidence="1">Apoplast</location>
    </subcellularLocation>
</comment>
<comment type="subunit">
    <text evidence="1">Homodimer.</text>
</comment>
<evidence type="ECO:0000256" key="1">
    <source>
        <dbReference type="RuleBase" id="RU363099"/>
    </source>
</evidence>
<keyword evidence="2" id="KW-0472">Membrane</keyword>
<evidence type="ECO:0000313" key="3">
    <source>
        <dbReference type="EMBL" id="KAF8713899.1"/>
    </source>
</evidence>
<dbReference type="Proteomes" id="UP000636709">
    <property type="component" value="Unassembled WGS sequence"/>
</dbReference>
<dbReference type="GO" id="GO:0048046">
    <property type="term" value="C:apoplast"/>
    <property type="evidence" value="ECO:0007669"/>
    <property type="project" value="UniProtKB-SubCell"/>
</dbReference>